<dbReference type="PANTHER" id="PTHR43214">
    <property type="entry name" value="TWO-COMPONENT RESPONSE REGULATOR"/>
    <property type="match status" value="1"/>
</dbReference>
<dbReference type="SUPFAM" id="SSF46894">
    <property type="entry name" value="C-terminal effector domain of the bipartite response regulators"/>
    <property type="match status" value="1"/>
</dbReference>
<evidence type="ECO:0000256" key="4">
    <source>
        <dbReference type="ARBA" id="ARBA00023163"/>
    </source>
</evidence>
<accession>F5XLH9</accession>
<dbReference type="GO" id="GO:0000160">
    <property type="term" value="P:phosphorelay signal transduction system"/>
    <property type="evidence" value="ECO:0007669"/>
    <property type="project" value="InterPro"/>
</dbReference>
<dbReference type="Gene3D" id="3.40.50.2300">
    <property type="match status" value="1"/>
</dbReference>
<keyword evidence="2" id="KW-0805">Transcription regulation</keyword>
<dbReference type="InterPro" id="IPR058245">
    <property type="entry name" value="NreC/VraR/RcsB-like_REC"/>
</dbReference>
<reference evidence="8 9" key="1">
    <citation type="submission" date="2011-05" db="EMBL/GenBank/DDBJ databases">
        <title>Whole genome sequence of Microlunatus phosphovorus NM-1.</title>
        <authorList>
            <person name="Hosoyama A."/>
            <person name="Sasaki K."/>
            <person name="Harada T."/>
            <person name="Igarashi R."/>
            <person name="Kawakoshi A."/>
            <person name="Sasagawa M."/>
            <person name="Fukada J."/>
            <person name="Nakamura S."/>
            <person name="Katano Y."/>
            <person name="Hanada S."/>
            <person name="Kamagata Y."/>
            <person name="Nakamura N."/>
            <person name="Yamazaki S."/>
            <person name="Fujita N."/>
        </authorList>
    </citation>
    <scope>NUCLEOTIDE SEQUENCE [LARGE SCALE GENOMIC DNA]</scope>
    <source>
        <strain evidence="9">ATCC 700054 / DSM 10555 / JCM 9379 / NBRC 101784 / NCIMB 13414 / VKM Ac-1990 / NM-1</strain>
    </source>
</reference>
<evidence type="ECO:0000256" key="2">
    <source>
        <dbReference type="ARBA" id="ARBA00023015"/>
    </source>
</evidence>
<evidence type="ECO:0000256" key="5">
    <source>
        <dbReference type="PROSITE-ProRule" id="PRU00169"/>
    </source>
</evidence>
<sequence>MRIVIGEDEALLRAGLQHILEAAGLSVVGTASDAEDLVRICLELAPDLVVTDIRMPPTHTDEGLRAALEIRRRLPQVGIVVLSQHLQRQYALELLADQTAGTGYLLKQRIADVKTFVEDLRRVGSGGIVLDPEVVALMVARARVESPELDRLTPRQRDVLALLAQGRSNTAIARQLGISLRAVVQHTSHIYDALDLSESDDGHRRVLAALRFLSQD</sequence>
<keyword evidence="9" id="KW-1185">Reference proteome</keyword>
<organism evidence="8 9">
    <name type="scientific">Microlunatus phosphovorus (strain ATCC 700054 / DSM 10555 / JCM 9379 / NBRC 101784 / NCIMB 13414 / VKM Ac-1990 / NM-1)</name>
    <dbReference type="NCBI Taxonomy" id="1032480"/>
    <lineage>
        <taxon>Bacteria</taxon>
        <taxon>Bacillati</taxon>
        <taxon>Actinomycetota</taxon>
        <taxon>Actinomycetes</taxon>
        <taxon>Propionibacteriales</taxon>
        <taxon>Propionibacteriaceae</taxon>
        <taxon>Microlunatus</taxon>
    </lineage>
</organism>
<dbReference type="PRINTS" id="PR00038">
    <property type="entry name" value="HTHLUXR"/>
</dbReference>
<dbReference type="HOGENOM" id="CLU_000445_90_0_11"/>
<dbReference type="SMART" id="SM00421">
    <property type="entry name" value="HTH_LUXR"/>
    <property type="match status" value="1"/>
</dbReference>
<gene>
    <name evidence="8" type="ordered locus">MLP_32310</name>
</gene>
<dbReference type="CDD" id="cd17535">
    <property type="entry name" value="REC_NarL-like"/>
    <property type="match status" value="1"/>
</dbReference>
<proteinExistence type="predicted"/>
<dbReference type="GO" id="GO:0006355">
    <property type="term" value="P:regulation of DNA-templated transcription"/>
    <property type="evidence" value="ECO:0007669"/>
    <property type="project" value="InterPro"/>
</dbReference>
<keyword evidence="4" id="KW-0804">Transcription</keyword>
<evidence type="ECO:0000256" key="1">
    <source>
        <dbReference type="ARBA" id="ARBA00022553"/>
    </source>
</evidence>
<keyword evidence="3" id="KW-0238">DNA-binding</keyword>
<protein>
    <submittedName>
        <fullName evidence="8">Two-component system response regulator</fullName>
    </submittedName>
</protein>
<dbReference type="Proteomes" id="UP000007947">
    <property type="component" value="Chromosome"/>
</dbReference>
<feature type="modified residue" description="4-aspartylphosphate" evidence="5">
    <location>
        <position position="52"/>
    </location>
</feature>
<dbReference type="InterPro" id="IPR000792">
    <property type="entry name" value="Tscrpt_reg_LuxR_C"/>
</dbReference>
<dbReference type="Pfam" id="PF00072">
    <property type="entry name" value="Response_reg"/>
    <property type="match status" value="1"/>
</dbReference>
<evidence type="ECO:0000313" key="9">
    <source>
        <dbReference type="Proteomes" id="UP000007947"/>
    </source>
</evidence>
<evidence type="ECO:0000313" key="8">
    <source>
        <dbReference type="EMBL" id="BAK36245.1"/>
    </source>
</evidence>
<dbReference type="eggNOG" id="COG2197">
    <property type="taxonomic scope" value="Bacteria"/>
</dbReference>
<dbReference type="OrthoDB" id="4135368at2"/>
<dbReference type="GO" id="GO:0003677">
    <property type="term" value="F:DNA binding"/>
    <property type="evidence" value="ECO:0007669"/>
    <property type="project" value="UniProtKB-KW"/>
</dbReference>
<dbReference type="EMBL" id="AP012204">
    <property type="protein sequence ID" value="BAK36245.1"/>
    <property type="molecule type" value="Genomic_DNA"/>
</dbReference>
<dbReference type="CDD" id="cd06170">
    <property type="entry name" value="LuxR_C_like"/>
    <property type="match status" value="1"/>
</dbReference>
<dbReference type="InterPro" id="IPR039420">
    <property type="entry name" value="WalR-like"/>
</dbReference>
<dbReference type="InterPro" id="IPR016032">
    <property type="entry name" value="Sig_transdc_resp-reg_C-effctor"/>
</dbReference>
<dbReference type="RefSeq" id="WP_013864108.1">
    <property type="nucleotide sequence ID" value="NC_015635.1"/>
</dbReference>
<dbReference type="Pfam" id="PF00196">
    <property type="entry name" value="GerE"/>
    <property type="match status" value="1"/>
</dbReference>
<feature type="domain" description="HTH luxR-type" evidence="6">
    <location>
        <begin position="145"/>
        <end position="216"/>
    </location>
</feature>
<evidence type="ECO:0000259" key="6">
    <source>
        <dbReference type="PROSITE" id="PS50043"/>
    </source>
</evidence>
<dbReference type="AlphaFoldDB" id="F5XLH9"/>
<dbReference type="PROSITE" id="PS50043">
    <property type="entry name" value="HTH_LUXR_2"/>
    <property type="match status" value="1"/>
</dbReference>
<keyword evidence="1 5" id="KW-0597">Phosphoprotein</keyword>
<dbReference type="SMART" id="SM00448">
    <property type="entry name" value="REC"/>
    <property type="match status" value="1"/>
</dbReference>
<feature type="domain" description="Response regulatory" evidence="7">
    <location>
        <begin position="2"/>
        <end position="122"/>
    </location>
</feature>
<evidence type="ECO:0000259" key="7">
    <source>
        <dbReference type="PROSITE" id="PS50110"/>
    </source>
</evidence>
<evidence type="ECO:0000256" key="3">
    <source>
        <dbReference type="ARBA" id="ARBA00023125"/>
    </source>
</evidence>
<dbReference type="PANTHER" id="PTHR43214:SF24">
    <property type="entry name" value="TRANSCRIPTIONAL REGULATORY PROTEIN NARL-RELATED"/>
    <property type="match status" value="1"/>
</dbReference>
<dbReference type="SUPFAM" id="SSF52172">
    <property type="entry name" value="CheY-like"/>
    <property type="match status" value="1"/>
</dbReference>
<dbReference type="PROSITE" id="PS50110">
    <property type="entry name" value="RESPONSE_REGULATORY"/>
    <property type="match status" value="1"/>
</dbReference>
<dbReference type="InterPro" id="IPR001789">
    <property type="entry name" value="Sig_transdc_resp-reg_receiver"/>
</dbReference>
<dbReference type="KEGG" id="mph:MLP_32310"/>
<dbReference type="STRING" id="1032480.MLP_32310"/>
<dbReference type="InterPro" id="IPR011006">
    <property type="entry name" value="CheY-like_superfamily"/>
</dbReference>
<name>F5XLH9_MICPN</name>